<feature type="region of interest" description="Disordered" evidence="1">
    <location>
        <begin position="1"/>
        <end position="86"/>
    </location>
</feature>
<dbReference type="Proteomes" id="UP000054498">
    <property type="component" value="Unassembled WGS sequence"/>
</dbReference>
<feature type="compositionally biased region" description="Low complexity" evidence="1">
    <location>
        <begin position="72"/>
        <end position="86"/>
    </location>
</feature>
<dbReference type="RefSeq" id="XP_013899024.1">
    <property type="nucleotide sequence ID" value="XM_014043570.1"/>
</dbReference>
<reference evidence="2 3" key="1">
    <citation type="journal article" date="2013" name="BMC Genomics">
        <title>Reconstruction of the lipid metabolism for the microalga Monoraphidium neglectum from its genome sequence reveals characteristics suitable for biofuel production.</title>
        <authorList>
            <person name="Bogen C."/>
            <person name="Al-Dilaimi A."/>
            <person name="Albersmeier A."/>
            <person name="Wichmann J."/>
            <person name="Grundmann M."/>
            <person name="Rupp O."/>
            <person name="Lauersen K.J."/>
            <person name="Blifernez-Klassen O."/>
            <person name="Kalinowski J."/>
            <person name="Goesmann A."/>
            <person name="Mussgnug J.H."/>
            <person name="Kruse O."/>
        </authorList>
    </citation>
    <scope>NUCLEOTIDE SEQUENCE [LARGE SCALE GENOMIC DNA]</scope>
    <source>
        <strain evidence="2 3">SAG 48.87</strain>
    </source>
</reference>
<organism evidence="2 3">
    <name type="scientific">Monoraphidium neglectum</name>
    <dbReference type="NCBI Taxonomy" id="145388"/>
    <lineage>
        <taxon>Eukaryota</taxon>
        <taxon>Viridiplantae</taxon>
        <taxon>Chlorophyta</taxon>
        <taxon>core chlorophytes</taxon>
        <taxon>Chlorophyceae</taxon>
        <taxon>CS clade</taxon>
        <taxon>Sphaeropleales</taxon>
        <taxon>Selenastraceae</taxon>
        <taxon>Monoraphidium</taxon>
    </lineage>
</organism>
<feature type="compositionally biased region" description="Basic residues" evidence="1">
    <location>
        <begin position="1"/>
        <end position="12"/>
    </location>
</feature>
<evidence type="ECO:0000313" key="2">
    <source>
        <dbReference type="EMBL" id="KIZ00005.1"/>
    </source>
</evidence>
<protein>
    <submittedName>
        <fullName evidence="2">Uncharacterized protein</fullName>
    </submittedName>
</protein>
<accession>A0A0D2M9L5</accession>
<keyword evidence="3" id="KW-1185">Reference proteome</keyword>
<dbReference type="GeneID" id="25740830"/>
<dbReference type="AlphaFoldDB" id="A0A0D2M9L5"/>
<dbReference type="EMBL" id="KK101680">
    <property type="protein sequence ID" value="KIZ00005.1"/>
    <property type="molecule type" value="Genomic_DNA"/>
</dbReference>
<gene>
    <name evidence="2" type="ORF">MNEG_7954</name>
</gene>
<dbReference type="KEGG" id="mng:MNEG_7954"/>
<evidence type="ECO:0000313" key="3">
    <source>
        <dbReference type="Proteomes" id="UP000054498"/>
    </source>
</evidence>
<name>A0A0D2M9L5_9CHLO</name>
<feature type="compositionally biased region" description="Low complexity" evidence="1">
    <location>
        <begin position="40"/>
        <end position="61"/>
    </location>
</feature>
<evidence type="ECO:0000256" key="1">
    <source>
        <dbReference type="SAM" id="MobiDB-lite"/>
    </source>
</evidence>
<proteinExistence type="predicted"/>
<feature type="compositionally biased region" description="Gly residues" evidence="1">
    <location>
        <begin position="62"/>
        <end position="71"/>
    </location>
</feature>
<sequence>MAGAHLGRRRASSKAAAEPWPSLYKQPSAPGGPAGPGPAPQQLESALAALRQARLQRVGATGPSGGGGGAWGQQLGPPAGAGAPGAAEKGAQLAAAYAPTAGNKVRACAA</sequence>